<dbReference type="EMBL" id="SGPJ01000047">
    <property type="protein sequence ID" value="THH00544.1"/>
    <property type="molecule type" value="Genomic_DNA"/>
</dbReference>
<name>A0A4S4KQA5_9APHY</name>
<accession>A0A4S4KQA5</accession>
<reference evidence="4 5" key="1">
    <citation type="submission" date="2019-02" db="EMBL/GenBank/DDBJ databases">
        <title>Genome sequencing of the rare red list fungi Phlebia centrifuga.</title>
        <authorList>
            <person name="Buettner E."/>
            <person name="Kellner H."/>
        </authorList>
    </citation>
    <scope>NUCLEOTIDE SEQUENCE [LARGE SCALE GENOMIC DNA]</scope>
    <source>
        <strain evidence="4 5">DSM 108282</strain>
    </source>
</reference>
<dbReference type="PANTHER" id="PTHR36223">
    <property type="entry name" value="BETA-LACTAMASE-TYPE TRANSPEPTIDASE FOLD DOMAIN CONTAINING PROTEIN"/>
    <property type="match status" value="1"/>
</dbReference>
<dbReference type="Proteomes" id="UP000309038">
    <property type="component" value="Unassembled WGS sequence"/>
</dbReference>
<keyword evidence="5" id="KW-1185">Reference proteome</keyword>
<evidence type="ECO:0000256" key="1">
    <source>
        <dbReference type="SAM" id="Coils"/>
    </source>
</evidence>
<dbReference type="PANTHER" id="PTHR36223:SF1">
    <property type="entry name" value="TRANSCRIPTION ELONGATION FACTOR EAF N-TERMINAL DOMAIN-CONTAINING PROTEIN"/>
    <property type="match status" value="1"/>
</dbReference>
<organism evidence="4 5">
    <name type="scientific">Hermanssonia centrifuga</name>
    <dbReference type="NCBI Taxonomy" id="98765"/>
    <lineage>
        <taxon>Eukaryota</taxon>
        <taxon>Fungi</taxon>
        <taxon>Dikarya</taxon>
        <taxon>Basidiomycota</taxon>
        <taxon>Agaricomycotina</taxon>
        <taxon>Agaricomycetes</taxon>
        <taxon>Polyporales</taxon>
        <taxon>Meruliaceae</taxon>
        <taxon>Hermanssonia</taxon>
    </lineage>
</organism>
<feature type="domain" description="DUF7918" evidence="3">
    <location>
        <begin position="123"/>
        <end position="183"/>
    </location>
</feature>
<keyword evidence="1" id="KW-0175">Coiled coil</keyword>
<evidence type="ECO:0000256" key="2">
    <source>
        <dbReference type="SAM" id="MobiDB-lite"/>
    </source>
</evidence>
<dbReference type="InterPro" id="IPR057678">
    <property type="entry name" value="DUF7918"/>
</dbReference>
<dbReference type="AlphaFoldDB" id="A0A4S4KQA5"/>
<protein>
    <recommendedName>
        <fullName evidence="3">DUF7918 domain-containing protein</fullName>
    </recommendedName>
</protein>
<gene>
    <name evidence="4" type="ORF">EW026_g2015</name>
</gene>
<sequence>MWFSDVGISVLCGGTRLEEYDVRGESANAATCWIPSKVGQRFEIEYQNRHLFHLGLEIYFDGVLLRRVVSHSGEDGIFQGVAIGNGLIKPFAFSALDTTDDDELFSPDDTRLLHLGLSWTGMGPVHERSKKAGAHQIALGDAEFVGALEYFTLRYLDSVDHPYALFTFRYRPEEMLKAQGIIPLPVPLVPTSTGDVRTVKKQEPNTTEAFLLDGPYMENGDVKPVIAHDEPDELRALKTRMATMSGDVQAIQNQIRKLERKKLRVKKEPPIPTIGGGSSSRTVIDLTLD</sequence>
<feature type="domain" description="DUF7918" evidence="3">
    <location>
        <begin position="7"/>
        <end position="110"/>
    </location>
</feature>
<evidence type="ECO:0000259" key="3">
    <source>
        <dbReference type="Pfam" id="PF25534"/>
    </source>
</evidence>
<feature type="region of interest" description="Disordered" evidence="2">
    <location>
        <begin position="268"/>
        <end position="289"/>
    </location>
</feature>
<feature type="coiled-coil region" evidence="1">
    <location>
        <begin position="241"/>
        <end position="268"/>
    </location>
</feature>
<evidence type="ECO:0000313" key="5">
    <source>
        <dbReference type="Proteomes" id="UP000309038"/>
    </source>
</evidence>
<comment type="caution">
    <text evidence="4">The sequence shown here is derived from an EMBL/GenBank/DDBJ whole genome shotgun (WGS) entry which is preliminary data.</text>
</comment>
<proteinExistence type="predicted"/>
<dbReference type="Pfam" id="PF25534">
    <property type="entry name" value="DUF7918"/>
    <property type="match status" value="2"/>
</dbReference>
<evidence type="ECO:0000313" key="4">
    <source>
        <dbReference type="EMBL" id="THH00544.1"/>
    </source>
</evidence>